<dbReference type="PANTHER" id="PTHR24324">
    <property type="entry name" value="HOMEOBOX PROTEIN HHEX"/>
    <property type="match status" value="1"/>
</dbReference>
<dbReference type="PROSITE" id="PS50071">
    <property type="entry name" value="HOMEOBOX_2"/>
    <property type="match status" value="1"/>
</dbReference>
<dbReference type="PANTHER" id="PTHR24324:SF5">
    <property type="entry name" value="HEMATOPOIETICALLY-EXPRESSED HOMEOBOX PROTEIN HHEX"/>
    <property type="match status" value="1"/>
</dbReference>
<dbReference type="InterPro" id="IPR017970">
    <property type="entry name" value="Homeobox_CS"/>
</dbReference>
<evidence type="ECO:0000313" key="9">
    <source>
        <dbReference type="EMBL" id="KZF26574.1"/>
    </source>
</evidence>
<dbReference type="GO" id="GO:0000981">
    <property type="term" value="F:DNA-binding transcription factor activity, RNA polymerase II-specific"/>
    <property type="evidence" value="ECO:0007669"/>
    <property type="project" value="InterPro"/>
</dbReference>
<evidence type="ECO:0000256" key="1">
    <source>
        <dbReference type="ARBA" id="ARBA00004123"/>
    </source>
</evidence>
<feature type="region of interest" description="Disordered" evidence="7">
    <location>
        <begin position="1"/>
        <end position="48"/>
    </location>
</feature>
<dbReference type="EMBL" id="KV407454">
    <property type="protein sequence ID" value="KZF26574.1"/>
    <property type="molecule type" value="Genomic_DNA"/>
</dbReference>
<dbReference type="GeneID" id="28895882"/>
<evidence type="ECO:0000256" key="3">
    <source>
        <dbReference type="ARBA" id="ARBA00023155"/>
    </source>
</evidence>
<feature type="compositionally biased region" description="Low complexity" evidence="7">
    <location>
        <begin position="1"/>
        <end position="27"/>
    </location>
</feature>
<dbReference type="RefSeq" id="XP_018192129.1">
    <property type="nucleotide sequence ID" value="XM_018330745.1"/>
</dbReference>
<comment type="subcellular location">
    <subcellularLocation>
        <location evidence="1 5 6">Nucleus</location>
    </subcellularLocation>
</comment>
<dbReference type="InterPro" id="IPR051000">
    <property type="entry name" value="Homeobox_DNA-bind_prot"/>
</dbReference>
<evidence type="ECO:0000256" key="2">
    <source>
        <dbReference type="ARBA" id="ARBA00023125"/>
    </source>
</evidence>
<feature type="DNA-binding region" description="Homeobox" evidence="5">
    <location>
        <begin position="40"/>
        <end position="99"/>
    </location>
</feature>
<dbReference type="OrthoDB" id="6159439at2759"/>
<accession>A0A165JSN9</accession>
<sequence length="583" mass="63187">MSTTTASTPSPTATATTTATTSSSGSRRPPRKSTLTQQQKNQKRQRATQDQLLTLEHEFNKNPTPTALVRERIAQDINMTERSVQIWFQNRRAKIKMIAKRSIETGEDCEQVPESMRHYLMMQAIEHGLPLGRSFLGRSTGTTTAYGNGIVLPEESSNSGKTVIQHFACRSLSIGTWRRVGQQSMDLVLFYSPDKACVTYYINSDSAGYKIEYPFSYIKNISLDSGDALGDGQGGIPRPAGLVIELNRSPQFYTDSSGSGGFMQCEDFTEDHQASQMLVHHLGGHPKVLSGQLAKLVSLESFQNRHAAAAFDMSFIPPAAPVSPIEHRPASQPNGLSRPHMAFLQESPFGPGLTPGRGHKRTRSRSVPVAIDFSALQQPMPPFMFQSERPAPPPMPTPDIFSPTPQHFSSLNGVGPDLRIDTSTGFNMDFRQYPLSATATSPSEYASPSFFAPGSQAEPMPLASFNTPYNMPFLSPMTDPTCMGGPSISPLSAMSHGDPVIADQSPPLSAMHGANPTDIFAMSQDPSGLDDDGVSLSDLYSKQSLGLPVQSPGLDGSDDFDMHNLVSFGTIDPSHLSPDNTAL</sequence>
<keyword evidence="2 5" id="KW-0238">DNA-binding</keyword>
<keyword evidence="3 5" id="KW-0371">Homeobox</keyword>
<dbReference type="PROSITE" id="PS00027">
    <property type="entry name" value="HOMEOBOX_1"/>
    <property type="match status" value="1"/>
</dbReference>
<dbReference type="SUPFAM" id="SSF46689">
    <property type="entry name" value="Homeodomain-like"/>
    <property type="match status" value="1"/>
</dbReference>
<dbReference type="InterPro" id="IPR001356">
    <property type="entry name" value="HD"/>
</dbReference>
<evidence type="ECO:0000256" key="5">
    <source>
        <dbReference type="PROSITE-ProRule" id="PRU00108"/>
    </source>
</evidence>
<protein>
    <recommendedName>
        <fullName evidence="8">Homeobox domain-containing protein</fullName>
    </recommendedName>
</protein>
<keyword evidence="4 5" id="KW-0539">Nucleus</keyword>
<dbReference type="InterPro" id="IPR057939">
    <property type="entry name" value="TRF2_HOY1_PH"/>
</dbReference>
<evidence type="ECO:0000256" key="6">
    <source>
        <dbReference type="RuleBase" id="RU000682"/>
    </source>
</evidence>
<organism evidence="9 10">
    <name type="scientific">Xylona heveae (strain CBS 132557 / TC161)</name>
    <dbReference type="NCBI Taxonomy" id="1328760"/>
    <lineage>
        <taxon>Eukaryota</taxon>
        <taxon>Fungi</taxon>
        <taxon>Dikarya</taxon>
        <taxon>Ascomycota</taxon>
        <taxon>Pezizomycotina</taxon>
        <taxon>Xylonomycetes</taxon>
        <taxon>Xylonales</taxon>
        <taxon>Xylonaceae</taxon>
        <taxon>Xylona</taxon>
    </lineage>
</organism>
<evidence type="ECO:0000256" key="7">
    <source>
        <dbReference type="SAM" id="MobiDB-lite"/>
    </source>
</evidence>
<keyword evidence="10" id="KW-1185">Reference proteome</keyword>
<reference evidence="9 10" key="1">
    <citation type="journal article" date="2016" name="Fungal Biol.">
        <title>The genome of Xylona heveae provides a window into fungal endophytism.</title>
        <authorList>
            <person name="Gazis R."/>
            <person name="Kuo A."/>
            <person name="Riley R."/>
            <person name="LaButti K."/>
            <person name="Lipzen A."/>
            <person name="Lin J."/>
            <person name="Amirebrahimi M."/>
            <person name="Hesse C.N."/>
            <person name="Spatafora J.W."/>
            <person name="Henrissat B."/>
            <person name="Hainaut M."/>
            <person name="Grigoriev I.V."/>
            <person name="Hibbett D.S."/>
        </authorList>
    </citation>
    <scope>NUCLEOTIDE SEQUENCE [LARGE SCALE GENOMIC DNA]</scope>
    <source>
        <strain evidence="9 10">TC161</strain>
    </source>
</reference>
<evidence type="ECO:0000259" key="8">
    <source>
        <dbReference type="PROSITE" id="PS50071"/>
    </source>
</evidence>
<dbReference type="CDD" id="cd00086">
    <property type="entry name" value="homeodomain"/>
    <property type="match status" value="1"/>
</dbReference>
<gene>
    <name evidence="9" type="ORF">L228DRAFT_235625</name>
</gene>
<evidence type="ECO:0000313" key="10">
    <source>
        <dbReference type="Proteomes" id="UP000076632"/>
    </source>
</evidence>
<dbReference type="Proteomes" id="UP000076632">
    <property type="component" value="Unassembled WGS sequence"/>
</dbReference>
<name>A0A165JSN9_XYLHT</name>
<dbReference type="SMART" id="SM00389">
    <property type="entry name" value="HOX"/>
    <property type="match status" value="1"/>
</dbReference>
<dbReference type="STRING" id="1328760.A0A165JSN9"/>
<dbReference type="Gene3D" id="1.10.10.60">
    <property type="entry name" value="Homeodomain-like"/>
    <property type="match status" value="1"/>
</dbReference>
<dbReference type="OMA" id="SHADPMI"/>
<feature type="domain" description="Homeobox" evidence="8">
    <location>
        <begin position="38"/>
        <end position="98"/>
    </location>
</feature>
<dbReference type="InterPro" id="IPR009057">
    <property type="entry name" value="Homeodomain-like_sf"/>
</dbReference>
<dbReference type="InParanoid" id="A0A165JSN9"/>
<dbReference type="GO" id="GO:0030154">
    <property type="term" value="P:cell differentiation"/>
    <property type="evidence" value="ECO:0007669"/>
    <property type="project" value="TreeGrafter"/>
</dbReference>
<dbReference type="AlphaFoldDB" id="A0A165JSN9"/>
<dbReference type="GO" id="GO:0000978">
    <property type="term" value="F:RNA polymerase II cis-regulatory region sequence-specific DNA binding"/>
    <property type="evidence" value="ECO:0007669"/>
    <property type="project" value="TreeGrafter"/>
</dbReference>
<proteinExistence type="predicted"/>
<dbReference type="Pfam" id="PF24818">
    <property type="entry name" value="PH_TRF2_HOY1"/>
    <property type="match status" value="1"/>
</dbReference>
<evidence type="ECO:0000256" key="4">
    <source>
        <dbReference type="ARBA" id="ARBA00023242"/>
    </source>
</evidence>
<dbReference type="Pfam" id="PF00046">
    <property type="entry name" value="Homeodomain"/>
    <property type="match status" value="1"/>
</dbReference>
<dbReference type="GO" id="GO:0005634">
    <property type="term" value="C:nucleus"/>
    <property type="evidence" value="ECO:0007669"/>
    <property type="project" value="UniProtKB-SubCell"/>
</dbReference>